<dbReference type="Gene3D" id="3.30.70.80">
    <property type="entry name" value="Peptidase S8 propeptide/proteinase inhibitor I9"/>
    <property type="match status" value="1"/>
</dbReference>
<evidence type="ECO:0000256" key="11">
    <source>
        <dbReference type="PIRSR" id="PIRSR615500-1"/>
    </source>
</evidence>
<dbReference type="CDD" id="cd04852">
    <property type="entry name" value="Peptidases_S8_3"/>
    <property type="match status" value="1"/>
</dbReference>
<name>A0AAE1IX22_9FABA</name>
<dbReference type="GO" id="GO:0048046">
    <property type="term" value="C:apoplast"/>
    <property type="evidence" value="ECO:0007669"/>
    <property type="project" value="UniProtKB-SubCell"/>
</dbReference>
<feature type="domain" description="Inhibitor I9" evidence="16">
    <location>
        <begin position="33"/>
        <end position="108"/>
    </location>
</feature>
<dbReference type="PROSITE" id="PS00138">
    <property type="entry name" value="SUBTILASE_SER"/>
    <property type="match status" value="1"/>
</dbReference>
<keyword evidence="19" id="KW-1185">Reference proteome</keyword>
<feature type="domain" description="Peptidase S8/S53" evidence="14">
    <location>
        <begin position="150"/>
        <end position="635"/>
    </location>
</feature>
<comment type="caution">
    <text evidence="18">The sequence shown here is derived from an EMBL/GenBank/DDBJ whole genome shotgun (WGS) entry which is preliminary data.</text>
</comment>
<dbReference type="SUPFAM" id="SSF52743">
    <property type="entry name" value="Subtilisin-like"/>
    <property type="match status" value="1"/>
</dbReference>
<keyword evidence="6 12" id="KW-0645">Protease</keyword>
<evidence type="ECO:0000313" key="19">
    <source>
        <dbReference type="Proteomes" id="UP001293593"/>
    </source>
</evidence>
<dbReference type="InterPro" id="IPR045051">
    <property type="entry name" value="SBT"/>
</dbReference>
<dbReference type="InterPro" id="IPR003137">
    <property type="entry name" value="PA_domain"/>
</dbReference>
<reference evidence="18" key="1">
    <citation type="submission" date="2023-10" db="EMBL/GenBank/DDBJ databases">
        <title>Chromosome-level genome of the transformable northern wattle, Acacia crassicarpa.</title>
        <authorList>
            <person name="Massaro I."/>
            <person name="Sinha N.R."/>
            <person name="Poethig S."/>
            <person name="Leichty A.R."/>
        </authorList>
    </citation>
    <scope>NUCLEOTIDE SEQUENCE</scope>
    <source>
        <strain evidence="18">Acra3RX</strain>
        <tissue evidence="18">Leaf</tissue>
    </source>
</reference>
<feature type="signal peptide" evidence="13">
    <location>
        <begin position="1"/>
        <end position="26"/>
    </location>
</feature>
<evidence type="ECO:0000256" key="7">
    <source>
        <dbReference type="ARBA" id="ARBA00022729"/>
    </source>
</evidence>
<protein>
    <recommendedName>
        <fullName evidence="20">Subtilisin-like protease SBT5.6</fullName>
    </recommendedName>
</protein>
<comment type="similarity">
    <text evidence="3 12">Belongs to the peptidase S8 family.</text>
</comment>
<dbReference type="GO" id="GO:0006508">
    <property type="term" value="P:proteolysis"/>
    <property type="evidence" value="ECO:0007669"/>
    <property type="project" value="UniProtKB-KW"/>
</dbReference>
<dbReference type="FunFam" id="3.40.50.200:FF:000006">
    <property type="entry name" value="Subtilisin-like protease SBT1.5"/>
    <property type="match status" value="1"/>
</dbReference>
<evidence type="ECO:0000256" key="13">
    <source>
        <dbReference type="SAM" id="SignalP"/>
    </source>
</evidence>
<dbReference type="InterPro" id="IPR010259">
    <property type="entry name" value="S8pro/Inhibitor_I9"/>
</dbReference>
<dbReference type="PRINTS" id="PR00723">
    <property type="entry name" value="SUBTILISIN"/>
</dbReference>
<feature type="active site" description="Charge relay system" evidence="11 12">
    <location>
        <position position="576"/>
    </location>
</feature>
<feature type="domain" description="PA" evidence="15">
    <location>
        <begin position="414"/>
        <end position="491"/>
    </location>
</feature>
<dbReference type="GO" id="GO:0009610">
    <property type="term" value="P:response to symbiotic fungus"/>
    <property type="evidence" value="ECO:0007669"/>
    <property type="project" value="UniProtKB-ARBA"/>
</dbReference>
<evidence type="ECO:0000256" key="10">
    <source>
        <dbReference type="ARBA" id="ARBA00023180"/>
    </source>
</evidence>
<evidence type="ECO:0000259" key="15">
    <source>
        <dbReference type="Pfam" id="PF02225"/>
    </source>
</evidence>
<feature type="active site" description="Charge relay system" evidence="11 12">
    <location>
        <position position="159"/>
    </location>
</feature>
<dbReference type="InterPro" id="IPR041469">
    <property type="entry name" value="Subtilisin-like_FN3"/>
</dbReference>
<dbReference type="InterPro" id="IPR000209">
    <property type="entry name" value="Peptidase_S8/S53_dom"/>
</dbReference>
<dbReference type="PANTHER" id="PTHR10795">
    <property type="entry name" value="PROPROTEIN CONVERTASE SUBTILISIN/KEXIN"/>
    <property type="match status" value="1"/>
</dbReference>
<evidence type="ECO:0000256" key="2">
    <source>
        <dbReference type="ARBA" id="ARBA00004271"/>
    </source>
</evidence>
<keyword evidence="4" id="KW-0052">Apoplast</keyword>
<dbReference type="InterPro" id="IPR037045">
    <property type="entry name" value="S8pro/Inhibitor_I9_sf"/>
</dbReference>
<keyword evidence="8 12" id="KW-0378">Hydrolase</keyword>
<comment type="subcellular location">
    <subcellularLocation>
        <location evidence="2">Secreted</location>
        <location evidence="2">Extracellular space</location>
        <location evidence="2">Apoplast</location>
    </subcellularLocation>
</comment>
<dbReference type="Gene3D" id="3.40.50.200">
    <property type="entry name" value="Peptidase S8/S53 domain"/>
    <property type="match status" value="1"/>
</dbReference>
<evidence type="ECO:0000259" key="14">
    <source>
        <dbReference type="Pfam" id="PF00082"/>
    </source>
</evidence>
<keyword evidence="7 13" id="KW-0732">Signal</keyword>
<dbReference type="Pfam" id="PF05922">
    <property type="entry name" value="Inhibitor_I9"/>
    <property type="match status" value="1"/>
</dbReference>
<dbReference type="GO" id="GO:0004252">
    <property type="term" value="F:serine-type endopeptidase activity"/>
    <property type="evidence" value="ECO:0007669"/>
    <property type="project" value="UniProtKB-UniRule"/>
</dbReference>
<evidence type="ECO:0000256" key="6">
    <source>
        <dbReference type="ARBA" id="ARBA00022670"/>
    </source>
</evidence>
<feature type="chain" id="PRO_5042231449" description="Subtilisin-like protease SBT5.6" evidence="13">
    <location>
        <begin position="27"/>
        <end position="791"/>
    </location>
</feature>
<dbReference type="Pfam" id="PF17766">
    <property type="entry name" value="fn3_6"/>
    <property type="match status" value="1"/>
</dbReference>
<sequence>MATQNSASVTITLFLLFLFPFPFVSTTQQNQIYIVDIIRDDNGDRIIHDIEHIHRSYLLSVKETEDEARASLVYSYKHTLNGFSAVLSPEEAKKLSEMEGVVSVRKSESGRYSLLTTRSWKFVGLEEPLKEEAINNHKKGTDLLAKAKYGQNIIVGMIDSGVWPESNSFRDEGMGPIPQRWKGICQNGTAFPSFLCNRKIIGARYYLQGYETVYGPLDEKQDYRSARDKDGHGTHTASIVAGRTVPAASAIGGFANGTASGGAPLARLAIYKACWPIKGKSKDLGNTCTDVDMLKAIDDAIEDGVDVLSVSIGYPKPIPYRDDVIARAALEATRKNVAVVCSAGNNGPSGRTLSNPAPWVITVAASTLDRTFLAPIVLHNGTIIEGRSITPMQMNSSFHKLVFAGDVENSSVAKNDSGYCLDGSLDAKKVKGKIVVCMRGKGMRLAKGLEVRRAGGVGLILGNNEAFGEDVPCDVHFVTATGVSYQNAMKLLQYLRSSNDPKALLLPGTTVLNTKPAPLMASFSSRGPNIVDPFVLKPDITAPGVDILAAWTEEDGPTRSDKDKRVVKYNLFSGTSMSCPHITAAATLLKAIHPTWTSAAIRSALITTASTTDNMGEPMKDETGKPATPFAYGSGHFQPLKASDPGLIYDSSYTDYILHTCSLGETQELKLNYHCPNPLPDPNNLNYPTIQIHRLNGTKKTVSRTVTNVGNPRSVYKFSAQSPKEYTILASPNVLEFEYVGQKKNFTITVMAKRGQLPARIESDEDQYYFGWYAWTHKHHVVRSTVAVSFL</sequence>
<gene>
    <name evidence="18" type="ORF">QN277_005816</name>
</gene>
<evidence type="ECO:0000256" key="1">
    <source>
        <dbReference type="ARBA" id="ARBA00002076"/>
    </source>
</evidence>
<dbReference type="GO" id="GO:0009609">
    <property type="term" value="P:response to symbiotic bacterium"/>
    <property type="evidence" value="ECO:0007669"/>
    <property type="project" value="UniProtKB-ARBA"/>
</dbReference>
<dbReference type="InterPro" id="IPR036852">
    <property type="entry name" value="Peptidase_S8/S53_dom_sf"/>
</dbReference>
<keyword evidence="9 12" id="KW-0720">Serine protease</keyword>
<evidence type="ECO:0000256" key="12">
    <source>
        <dbReference type="PROSITE-ProRule" id="PRU01240"/>
    </source>
</evidence>
<accession>A0AAE1IX22</accession>
<evidence type="ECO:0000256" key="5">
    <source>
        <dbReference type="ARBA" id="ARBA00022525"/>
    </source>
</evidence>
<dbReference type="Pfam" id="PF00082">
    <property type="entry name" value="Peptidase_S8"/>
    <property type="match status" value="1"/>
</dbReference>
<dbReference type="PROSITE" id="PS51892">
    <property type="entry name" value="SUBTILASE"/>
    <property type="match status" value="1"/>
</dbReference>
<evidence type="ECO:0000313" key="18">
    <source>
        <dbReference type="EMBL" id="KAK4259491.1"/>
    </source>
</evidence>
<dbReference type="EMBL" id="JAWXYG010000011">
    <property type="protein sequence ID" value="KAK4259491.1"/>
    <property type="molecule type" value="Genomic_DNA"/>
</dbReference>
<organism evidence="18 19">
    <name type="scientific">Acacia crassicarpa</name>
    <name type="common">northern wattle</name>
    <dbReference type="NCBI Taxonomy" id="499986"/>
    <lineage>
        <taxon>Eukaryota</taxon>
        <taxon>Viridiplantae</taxon>
        <taxon>Streptophyta</taxon>
        <taxon>Embryophyta</taxon>
        <taxon>Tracheophyta</taxon>
        <taxon>Spermatophyta</taxon>
        <taxon>Magnoliopsida</taxon>
        <taxon>eudicotyledons</taxon>
        <taxon>Gunneridae</taxon>
        <taxon>Pentapetalae</taxon>
        <taxon>rosids</taxon>
        <taxon>fabids</taxon>
        <taxon>Fabales</taxon>
        <taxon>Fabaceae</taxon>
        <taxon>Caesalpinioideae</taxon>
        <taxon>mimosoid clade</taxon>
        <taxon>Acacieae</taxon>
        <taxon>Acacia</taxon>
    </lineage>
</organism>
<dbReference type="InterPro" id="IPR015500">
    <property type="entry name" value="Peptidase_S8_subtilisin-rel"/>
</dbReference>
<dbReference type="Gene3D" id="2.60.40.2310">
    <property type="match status" value="1"/>
</dbReference>
<dbReference type="Proteomes" id="UP001293593">
    <property type="component" value="Unassembled WGS sequence"/>
</dbReference>
<comment type="function">
    <text evidence="1">Required for arbuscular mycorrhiza (AM) development during AM symbiosis with AM fungi (e.g. Glomeromycota intraradices).</text>
</comment>
<dbReference type="CDD" id="cd02120">
    <property type="entry name" value="PA_subtilisin_like"/>
    <property type="match status" value="1"/>
</dbReference>
<dbReference type="Pfam" id="PF02225">
    <property type="entry name" value="PA"/>
    <property type="match status" value="1"/>
</dbReference>
<feature type="domain" description="Subtilisin-like protease fibronectin type-III" evidence="17">
    <location>
        <begin position="684"/>
        <end position="788"/>
    </location>
</feature>
<evidence type="ECO:0000259" key="17">
    <source>
        <dbReference type="Pfam" id="PF17766"/>
    </source>
</evidence>
<dbReference type="InterPro" id="IPR034197">
    <property type="entry name" value="Peptidases_S8_3"/>
</dbReference>
<feature type="active site" description="Charge relay system" evidence="11 12">
    <location>
        <position position="232"/>
    </location>
</feature>
<evidence type="ECO:0000256" key="3">
    <source>
        <dbReference type="ARBA" id="ARBA00011073"/>
    </source>
</evidence>
<evidence type="ECO:0000256" key="4">
    <source>
        <dbReference type="ARBA" id="ARBA00022523"/>
    </source>
</evidence>
<proteinExistence type="inferred from homology"/>
<evidence type="ECO:0000259" key="16">
    <source>
        <dbReference type="Pfam" id="PF05922"/>
    </source>
</evidence>
<dbReference type="FunFam" id="3.50.30.30:FF:000005">
    <property type="entry name" value="subtilisin-like protease SBT1.5"/>
    <property type="match status" value="1"/>
</dbReference>
<keyword evidence="5" id="KW-0964">Secreted</keyword>
<evidence type="ECO:0000256" key="9">
    <source>
        <dbReference type="ARBA" id="ARBA00022825"/>
    </source>
</evidence>
<dbReference type="Gene3D" id="3.50.30.30">
    <property type="match status" value="1"/>
</dbReference>
<dbReference type="AlphaFoldDB" id="A0AAE1IX22"/>
<evidence type="ECO:0008006" key="20">
    <source>
        <dbReference type="Google" id="ProtNLM"/>
    </source>
</evidence>
<evidence type="ECO:0000256" key="8">
    <source>
        <dbReference type="ARBA" id="ARBA00022801"/>
    </source>
</evidence>
<keyword evidence="10" id="KW-0325">Glycoprotein</keyword>
<dbReference type="InterPro" id="IPR023828">
    <property type="entry name" value="Peptidase_S8_Ser-AS"/>
</dbReference>